<feature type="region of interest" description="Disordered" evidence="1">
    <location>
        <begin position="114"/>
        <end position="160"/>
    </location>
</feature>
<evidence type="ECO:0000313" key="6">
    <source>
        <dbReference type="Proteomes" id="UP000799437"/>
    </source>
</evidence>
<dbReference type="SMART" id="SM00321">
    <property type="entry name" value="WSC"/>
    <property type="match status" value="1"/>
</dbReference>
<feature type="compositionally biased region" description="Polar residues" evidence="1">
    <location>
        <begin position="204"/>
        <end position="220"/>
    </location>
</feature>
<dbReference type="Proteomes" id="UP000799437">
    <property type="component" value="Unassembled WGS sequence"/>
</dbReference>
<gene>
    <name evidence="5" type="ORF">EJ05DRAFT_482260</name>
</gene>
<keyword evidence="2" id="KW-0812">Transmembrane</keyword>
<dbReference type="RefSeq" id="XP_033605911.1">
    <property type="nucleotide sequence ID" value="XM_033745152.1"/>
</dbReference>
<dbReference type="PROSITE" id="PS51212">
    <property type="entry name" value="WSC"/>
    <property type="match status" value="1"/>
</dbReference>
<feature type="region of interest" description="Disordered" evidence="1">
    <location>
        <begin position="348"/>
        <end position="377"/>
    </location>
</feature>
<dbReference type="PANTHER" id="PTHR16861">
    <property type="entry name" value="GLYCOPROTEIN 38"/>
    <property type="match status" value="1"/>
</dbReference>
<dbReference type="PANTHER" id="PTHR16861:SF4">
    <property type="entry name" value="SH3 DOMAIN PROTEIN (AFU_ORTHOLOGUE AFUA_1G13610)"/>
    <property type="match status" value="1"/>
</dbReference>
<dbReference type="OrthoDB" id="2537459at2759"/>
<sequence>MGGLAPTWMSFVAVSWLCLAFAHGQSTLFRQSYCSSQNTGSDYPVDINMYQSNGACHDRCNSEGYALAIVQYTSCWCSNLIPGTETSVDNCNVDCPGYPDEKCGDQGRGLYGYVTLDRRPSGTADASSPSSTPSQVAAPSSTSTKETVTDEHTIVQTVEPDTSVVTSIVSLTPRPASPSSSSQNSEPQTFVSTKIVSGTPVTEFVTTYPTNSPGSSQQNNDNDDSGVSGGTIAGAVVGGVGGLAALAGLVFFLIRRRRQNSDDYNGDDKSSGPRRHVSTMSKTGLLRSRSVKEPPAIAVPPIVYRQGSSHGQESTHSDHASTGLERERRNSRPMFYDQRLNPSALLGLENSSRTSLGTIEDNRDYTRTLNVRNPDPE</sequence>
<name>A0A6A6WML8_9PEZI</name>
<protein>
    <recommendedName>
        <fullName evidence="4">WSC domain-containing protein</fullName>
    </recommendedName>
</protein>
<feature type="transmembrane region" description="Helical" evidence="2">
    <location>
        <begin position="232"/>
        <end position="254"/>
    </location>
</feature>
<accession>A0A6A6WML8</accession>
<feature type="compositionally biased region" description="Low complexity" evidence="1">
    <location>
        <begin position="121"/>
        <end position="144"/>
    </location>
</feature>
<organism evidence="5 6">
    <name type="scientific">Pseudovirgaria hyperparasitica</name>
    <dbReference type="NCBI Taxonomy" id="470096"/>
    <lineage>
        <taxon>Eukaryota</taxon>
        <taxon>Fungi</taxon>
        <taxon>Dikarya</taxon>
        <taxon>Ascomycota</taxon>
        <taxon>Pezizomycotina</taxon>
        <taxon>Dothideomycetes</taxon>
        <taxon>Dothideomycetes incertae sedis</taxon>
        <taxon>Acrospermales</taxon>
        <taxon>Acrospermaceae</taxon>
        <taxon>Pseudovirgaria</taxon>
    </lineage>
</organism>
<dbReference type="GeneID" id="54486206"/>
<evidence type="ECO:0000313" key="5">
    <source>
        <dbReference type="EMBL" id="KAF2763460.1"/>
    </source>
</evidence>
<keyword evidence="3" id="KW-0732">Signal</keyword>
<keyword evidence="2" id="KW-1133">Transmembrane helix</keyword>
<evidence type="ECO:0000259" key="4">
    <source>
        <dbReference type="PROSITE" id="PS51212"/>
    </source>
</evidence>
<feature type="region of interest" description="Disordered" evidence="1">
    <location>
        <begin position="260"/>
        <end position="336"/>
    </location>
</feature>
<feature type="compositionally biased region" description="Low complexity" evidence="1">
    <location>
        <begin position="171"/>
        <end position="187"/>
    </location>
</feature>
<evidence type="ECO:0000256" key="3">
    <source>
        <dbReference type="SAM" id="SignalP"/>
    </source>
</evidence>
<feature type="signal peptide" evidence="3">
    <location>
        <begin position="1"/>
        <end position="24"/>
    </location>
</feature>
<dbReference type="InterPro" id="IPR002889">
    <property type="entry name" value="WSC_carb-bd"/>
</dbReference>
<reference evidence="5" key="1">
    <citation type="journal article" date="2020" name="Stud. Mycol.">
        <title>101 Dothideomycetes genomes: a test case for predicting lifestyles and emergence of pathogens.</title>
        <authorList>
            <person name="Haridas S."/>
            <person name="Albert R."/>
            <person name="Binder M."/>
            <person name="Bloem J."/>
            <person name="Labutti K."/>
            <person name="Salamov A."/>
            <person name="Andreopoulos B."/>
            <person name="Baker S."/>
            <person name="Barry K."/>
            <person name="Bills G."/>
            <person name="Bluhm B."/>
            <person name="Cannon C."/>
            <person name="Castanera R."/>
            <person name="Culley D."/>
            <person name="Daum C."/>
            <person name="Ezra D."/>
            <person name="Gonzalez J."/>
            <person name="Henrissat B."/>
            <person name="Kuo A."/>
            <person name="Liang C."/>
            <person name="Lipzen A."/>
            <person name="Lutzoni F."/>
            <person name="Magnuson J."/>
            <person name="Mondo S."/>
            <person name="Nolan M."/>
            <person name="Ohm R."/>
            <person name="Pangilinan J."/>
            <person name="Park H.-J."/>
            <person name="Ramirez L."/>
            <person name="Alfaro M."/>
            <person name="Sun H."/>
            <person name="Tritt A."/>
            <person name="Yoshinaga Y."/>
            <person name="Zwiers L.-H."/>
            <person name="Turgeon B."/>
            <person name="Goodwin S."/>
            <person name="Spatafora J."/>
            <person name="Crous P."/>
            <person name="Grigoriev I."/>
        </authorList>
    </citation>
    <scope>NUCLEOTIDE SEQUENCE</scope>
    <source>
        <strain evidence="5">CBS 121739</strain>
    </source>
</reference>
<dbReference type="AlphaFoldDB" id="A0A6A6WML8"/>
<feature type="domain" description="WSC" evidence="4">
    <location>
        <begin position="28"/>
        <end position="117"/>
    </location>
</feature>
<evidence type="ECO:0000256" key="1">
    <source>
        <dbReference type="SAM" id="MobiDB-lite"/>
    </source>
</evidence>
<feature type="region of interest" description="Disordered" evidence="1">
    <location>
        <begin position="171"/>
        <end position="190"/>
    </location>
</feature>
<dbReference type="EMBL" id="ML996565">
    <property type="protein sequence ID" value="KAF2763460.1"/>
    <property type="molecule type" value="Genomic_DNA"/>
</dbReference>
<evidence type="ECO:0000256" key="2">
    <source>
        <dbReference type="SAM" id="Phobius"/>
    </source>
</evidence>
<feature type="chain" id="PRO_5025539498" description="WSC domain-containing protein" evidence="3">
    <location>
        <begin position="25"/>
        <end position="377"/>
    </location>
</feature>
<feature type="region of interest" description="Disordered" evidence="1">
    <location>
        <begin position="204"/>
        <end position="227"/>
    </location>
</feature>
<proteinExistence type="predicted"/>
<dbReference type="Pfam" id="PF01822">
    <property type="entry name" value="WSC"/>
    <property type="match status" value="1"/>
</dbReference>
<keyword evidence="6" id="KW-1185">Reference proteome</keyword>
<feature type="compositionally biased region" description="Basic and acidic residues" evidence="1">
    <location>
        <begin position="313"/>
        <end position="330"/>
    </location>
</feature>
<keyword evidence="2" id="KW-0472">Membrane</keyword>